<dbReference type="GeneID" id="14868814"/>
<name>F4Q3I4_CACFS</name>
<evidence type="ECO:0000256" key="4">
    <source>
        <dbReference type="ARBA" id="ARBA00022618"/>
    </source>
</evidence>
<evidence type="ECO:0000256" key="6">
    <source>
        <dbReference type="ARBA" id="ARBA00022838"/>
    </source>
</evidence>
<evidence type="ECO:0000256" key="3">
    <source>
        <dbReference type="ARBA" id="ARBA00022454"/>
    </source>
</evidence>
<gene>
    <name evidence="12" type="ORF">DFA_08638</name>
</gene>
<evidence type="ECO:0000256" key="1">
    <source>
        <dbReference type="ARBA" id="ARBA00004123"/>
    </source>
</evidence>
<dbReference type="OrthoDB" id="18453at2759"/>
<keyword evidence="4" id="KW-0132">Cell division</keyword>
<dbReference type="GO" id="GO:0051301">
    <property type="term" value="P:cell division"/>
    <property type="evidence" value="ECO:0007669"/>
    <property type="project" value="UniProtKB-KW"/>
</dbReference>
<evidence type="ECO:0000256" key="11">
    <source>
        <dbReference type="SAM" id="MobiDB-lite"/>
    </source>
</evidence>
<keyword evidence="6" id="KW-0995">Kinetochore</keyword>
<accession>F4Q3I4</accession>
<feature type="compositionally biased region" description="Polar residues" evidence="11">
    <location>
        <begin position="18"/>
        <end position="34"/>
    </location>
</feature>
<dbReference type="PANTHER" id="PTHR15459:SF3">
    <property type="entry name" value="POLYAMINE-MODULATED FACTOR 1"/>
    <property type="match status" value="1"/>
</dbReference>
<keyword evidence="7" id="KW-0539">Nucleus</keyword>
<evidence type="ECO:0000313" key="13">
    <source>
        <dbReference type="Proteomes" id="UP000007797"/>
    </source>
</evidence>
<dbReference type="PANTHER" id="PTHR15459">
    <property type="entry name" value="POLYAMINE-MODULATED FACTOR 1"/>
    <property type="match status" value="1"/>
</dbReference>
<dbReference type="OMA" id="CKERCIS"/>
<evidence type="ECO:0000256" key="9">
    <source>
        <dbReference type="ARBA" id="ARBA00023328"/>
    </source>
</evidence>
<dbReference type="AlphaFoldDB" id="F4Q3I4"/>
<dbReference type="GO" id="GO:0005634">
    <property type="term" value="C:nucleus"/>
    <property type="evidence" value="ECO:0007669"/>
    <property type="project" value="UniProtKB-SubCell"/>
</dbReference>
<dbReference type="EMBL" id="GL883021">
    <property type="protein sequence ID" value="EGG17642.1"/>
    <property type="molecule type" value="Genomic_DNA"/>
</dbReference>
<dbReference type="KEGG" id="dfa:DFA_08638"/>
<keyword evidence="9" id="KW-0137">Centromere</keyword>
<keyword evidence="3" id="KW-0158">Chromosome</keyword>
<dbReference type="GO" id="GO:0007059">
    <property type="term" value="P:chromosome segregation"/>
    <property type="evidence" value="ECO:0007669"/>
    <property type="project" value="TreeGrafter"/>
</dbReference>
<feature type="region of interest" description="Disordered" evidence="11">
    <location>
        <begin position="1"/>
        <end position="35"/>
    </location>
</feature>
<evidence type="ECO:0000313" key="12">
    <source>
        <dbReference type="EMBL" id="EGG17642.1"/>
    </source>
</evidence>
<dbReference type="RefSeq" id="XP_004356126.1">
    <property type="nucleotide sequence ID" value="XM_004356073.1"/>
</dbReference>
<dbReference type="InterPro" id="IPR007128">
    <property type="entry name" value="PMF1/Nnf1"/>
</dbReference>
<evidence type="ECO:0000256" key="10">
    <source>
        <dbReference type="SAM" id="Coils"/>
    </source>
</evidence>
<protein>
    <submittedName>
        <fullName evidence="12">Uncharacterized protein</fullName>
    </submittedName>
</protein>
<organism evidence="12 13">
    <name type="scientific">Cavenderia fasciculata</name>
    <name type="common">Slime mold</name>
    <name type="synonym">Dictyostelium fasciculatum</name>
    <dbReference type="NCBI Taxonomy" id="261658"/>
    <lineage>
        <taxon>Eukaryota</taxon>
        <taxon>Amoebozoa</taxon>
        <taxon>Evosea</taxon>
        <taxon>Eumycetozoa</taxon>
        <taxon>Dictyostelia</taxon>
        <taxon>Acytosteliales</taxon>
        <taxon>Cavenderiaceae</taxon>
        <taxon>Cavenderia</taxon>
    </lineage>
</organism>
<evidence type="ECO:0000256" key="5">
    <source>
        <dbReference type="ARBA" id="ARBA00022776"/>
    </source>
</evidence>
<dbReference type="GO" id="GO:0000444">
    <property type="term" value="C:MIS12/MIND type complex"/>
    <property type="evidence" value="ECO:0007669"/>
    <property type="project" value="InterPro"/>
</dbReference>
<keyword evidence="8" id="KW-0131">Cell cycle</keyword>
<dbReference type="Pfam" id="PF03980">
    <property type="entry name" value="Nnf1"/>
    <property type="match status" value="1"/>
</dbReference>
<proteinExistence type="predicted"/>
<keyword evidence="13" id="KW-1185">Reference proteome</keyword>
<keyword evidence="10" id="KW-0175">Coiled coil</keyword>
<evidence type="ECO:0000256" key="8">
    <source>
        <dbReference type="ARBA" id="ARBA00023306"/>
    </source>
</evidence>
<sequence length="241" mass="28168">MDKSSIFINSNNNNSSSLKNEQQQPNTAADTSLMQDDHHNITFNKEDEIMKILMGEEDGVRMNKLKMFFDLVVERSLKEFTYARFIECYPELGQQTMKQQQQYLSIVYTNVCSSLIDNIKKDFAEICRERQIAPRLSELEQLLREQPILPNGSRCLPIGLMNHPEEQIFIQVNDLKKIEKERLSKIYQDLLKQNEQVSKQLEEKEKCKKDIVDDLQDKIKVLNSLVDSSIQLDQHASNHHH</sequence>
<feature type="compositionally biased region" description="Low complexity" evidence="11">
    <location>
        <begin position="1"/>
        <end position="17"/>
    </location>
</feature>
<keyword evidence="5" id="KW-0498">Mitosis</keyword>
<dbReference type="Proteomes" id="UP000007797">
    <property type="component" value="Unassembled WGS sequence"/>
</dbReference>
<evidence type="ECO:0000256" key="2">
    <source>
        <dbReference type="ARBA" id="ARBA00004629"/>
    </source>
</evidence>
<comment type="subcellular location">
    <subcellularLocation>
        <location evidence="2">Chromosome</location>
        <location evidence="2">Centromere</location>
        <location evidence="2">Kinetochore</location>
    </subcellularLocation>
    <subcellularLocation>
        <location evidence="1">Nucleus</location>
    </subcellularLocation>
</comment>
<feature type="coiled-coil region" evidence="10">
    <location>
        <begin position="180"/>
        <end position="218"/>
    </location>
</feature>
<reference evidence="13" key="1">
    <citation type="journal article" date="2011" name="Genome Res.">
        <title>Phylogeny-wide analysis of social amoeba genomes highlights ancient origins for complex intercellular communication.</title>
        <authorList>
            <person name="Heidel A.J."/>
            <person name="Lawal H.M."/>
            <person name="Felder M."/>
            <person name="Schilde C."/>
            <person name="Helps N.R."/>
            <person name="Tunggal B."/>
            <person name="Rivero F."/>
            <person name="John U."/>
            <person name="Schleicher M."/>
            <person name="Eichinger L."/>
            <person name="Platzer M."/>
            <person name="Noegel A.A."/>
            <person name="Schaap P."/>
            <person name="Gloeckner G."/>
        </authorList>
    </citation>
    <scope>NUCLEOTIDE SEQUENCE [LARGE SCALE GENOMIC DNA]</scope>
    <source>
        <strain evidence="13">SH3</strain>
    </source>
</reference>
<evidence type="ECO:0000256" key="7">
    <source>
        <dbReference type="ARBA" id="ARBA00023242"/>
    </source>
</evidence>